<feature type="signal peptide" evidence="2">
    <location>
        <begin position="1"/>
        <end position="28"/>
    </location>
</feature>
<dbReference type="Proteomes" id="UP001060733">
    <property type="component" value="Chromosome"/>
</dbReference>
<dbReference type="RefSeq" id="WP_263279716.1">
    <property type="nucleotide sequence ID" value="NZ_CP106795.1"/>
</dbReference>
<keyword evidence="2" id="KW-0732">Signal</keyword>
<proteinExistence type="predicted"/>
<feature type="region of interest" description="Disordered" evidence="1">
    <location>
        <begin position="32"/>
        <end position="58"/>
    </location>
</feature>
<evidence type="ECO:0000256" key="2">
    <source>
        <dbReference type="SAM" id="SignalP"/>
    </source>
</evidence>
<evidence type="ECO:0000313" key="3">
    <source>
        <dbReference type="EMBL" id="UXY39586.1"/>
    </source>
</evidence>
<organism evidence="3 4">
    <name type="scientific">Streptomyces albidocamelliae</name>
    <dbReference type="NCBI Taxonomy" id="2981135"/>
    <lineage>
        <taxon>Bacteria</taxon>
        <taxon>Bacillati</taxon>
        <taxon>Actinomycetota</taxon>
        <taxon>Actinomycetes</taxon>
        <taxon>Kitasatosporales</taxon>
        <taxon>Streptomycetaceae</taxon>
        <taxon>Streptomyces</taxon>
    </lineage>
</organism>
<evidence type="ECO:0000256" key="1">
    <source>
        <dbReference type="SAM" id="MobiDB-lite"/>
    </source>
</evidence>
<sequence>MHTTTTTTTATRAVRLLTALALSAVTAAAVTGCGGEHHTGPSKVRPDRPVTRPEDRARQVADAWDGSAAAATWRKGYYPMADAVRLPDGGLHGAADRHAYETGTFELRGTLPAAPRPGGVVRWQNGGSLGMPILSAREVYTALVRDSGPGPRLTVTGARPGETTVVTSRGRATVPAWLFTVRGYDTPLRIAAVSPSPLPRTPVRPLGPEPTDEQAPLGEVVDVAPDGRSVTVRATHGSCDDGPVVKTLETAHSVVLSASVAGARDGICPSNLLIERVRVTLKSPVGGRALLDAFTGRPLTHGQ</sequence>
<keyword evidence="4" id="KW-1185">Reference proteome</keyword>
<dbReference type="EMBL" id="CP106795">
    <property type="protein sequence ID" value="UXY39586.1"/>
    <property type="molecule type" value="Genomic_DNA"/>
</dbReference>
<feature type="chain" id="PRO_5046840543" description="Lipoprotein" evidence="2">
    <location>
        <begin position="29"/>
        <end position="303"/>
    </location>
</feature>
<name>A0ABY6EYV2_9ACTN</name>
<gene>
    <name evidence="3" type="ORF">N8I86_35715</name>
</gene>
<evidence type="ECO:0008006" key="5">
    <source>
        <dbReference type="Google" id="ProtNLM"/>
    </source>
</evidence>
<accession>A0ABY6EYV2</accession>
<protein>
    <recommendedName>
        <fullName evidence="5">Lipoprotein</fullName>
    </recommendedName>
</protein>
<feature type="compositionally biased region" description="Basic and acidic residues" evidence="1">
    <location>
        <begin position="35"/>
        <end position="58"/>
    </location>
</feature>
<evidence type="ECO:0000313" key="4">
    <source>
        <dbReference type="Proteomes" id="UP001060733"/>
    </source>
</evidence>
<reference evidence="3" key="1">
    <citation type="submission" date="2022-10" db="EMBL/GenBank/DDBJ databases">
        <authorList>
            <person name="Mo P."/>
        </authorList>
    </citation>
    <scope>NUCLEOTIDE SEQUENCE</scope>
    <source>
        <strain evidence="3">HUAS 14-6</strain>
    </source>
</reference>